<dbReference type="Gene3D" id="3.10.20.310">
    <property type="entry name" value="membrane protein fhac"/>
    <property type="match status" value="1"/>
</dbReference>
<feature type="non-terminal residue" evidence="5">
    <location>
        <position position="158"/>
    </location>
</feature>
<dbReference type="Proteomes" id="UP000320393">
    <property type="component" value="Unassembled WGS sequence"/>
</dbReference>
<keyword evidence="2" id="KW-0472">Membrane</keyword>
<feature type="region of interest" description="Disordered" evidence="3">
    <location>
        <begin position="22"/>
        <end position="84"/>
    </location>
</feature>
<proteinExistence type="predicted"/>
<evidence type="ECO:0000256" key="3">
    <source>
        <dbReference type="SAM" id="MobiDB-lite"/>
    </source>
</evidence>
<dbReference type="PRINTS" id="PR01217">
    <property type="entry name" value="PRICHEXTENSN"/>
</dbReference>
<evidence type="ECO:0000256" key="1">
    <source>
        <dbReference type="ARBA" id="ARBA00004370"/>
    </source>
</evidence>
<feature type="domain" description="POTRA" evidence="4">
    <location>
        <begin position="86"/>
        <end position="157"/>
    </location>
</feature>
<evidence type="ECO:0000313" key="5">
    <source>
        <dbReference type="EMBL" id="TMJ10717.1"/>
    </source>
</evidence>
<sequence>MAACGLAWSLLLVAATVAGLWAGPSPPARPQAAQPAPPLAQPTPPPAQPTPPPAPPTPPPAPPPTLVPPSPFVPPPGVPPQTLPPQKVAEVVVRGNEKIPTEQILRVVSTKVADPLNEEKLRNDVQAILNLGVFADAVVRIEPLPEGVRVVFVVAENP</sequence>
<accession>A0A537LST9</accession>
<dbReference type="AlphaFoldDB" id="A0A537LST9"/>
<dbReference type="PROSITE" id="PS51779">
    <property type="entry name" value="POTRA"/>
    <property type="match status" value="1"/>
</dbReference>
<dbReference type="GO" id="GO:0019867">
    <property type="term" value="C:outer membrane"/>
    <property type="evidence" value="ECO:0007669"/>
    <property type="project" value="InterPro"/>
</dbReference>
<feature type="compositionally biased region" description="Pro residues" evidence="3">
    <location>
        <begin position="24"/>
        <end position="83"/>
    </location>
</feature>
<evidence type="ECO:0000313" key="6">
    <source>
        <dbReference type="Proteomes" id="UP000320393"/>
    </source>
</evidence>
<dbReference type="EMBL" id="VBAM01000282">
    <property type="protein sequence ID" value="TMJ10717.1"/>
    <property type="molecule type" value="Genomic_DNA"/>
</dbReference>
<dbReference type="Pfam" id="PF07244">
    <property type="entry name" value="POTRA"/>
    <property type="match status" value="1"/>
</dbReference>
<comment type="subcellular location">
    <subcellularLocation>
        <location evidence="1">Membrane</location>
    </subcellularLocation>
</comment>
<evidence type="ECO:0000256" key="2">
    <source>
        <dbReference type="ARBA" id="ARBA00023136"/>
    </source>
</evidence>
<dbReference type="InterPro" id="IPR010827">
    <property type="entry name" value="BamA/TamA_POTRA"/>
</dbReference>
<comment type="caution">
    <text evidence="5">The sequence shown here is derived from an EMBL/GenBank/DDBJ whole genome shotgun (WGS) entry which is preliminary data.</text>
</comment>
<dbReference type="InterPro" id="IPR034746">
    <property type="entry name" value="POTRA"/>
</dbReference>
<organism evidence="5 6">
    <name type="scientific">Candidatus Segetimicrobium genomatis</name>
    <dbReference type="NCBI Taxonomy" id="2569760"/>
    <lineage>
        <taxon>Bacteria</taxon>
        <taxon>Bacillati</taxon>
        <taxon>Candidatus Sysuimicrobiota</taxon>
        <taxon>Candidatus Sysuimicrobiia</taxon>
        <taxon>Candidatus Sysuimicrobiales</taxon>
        <taxon>Candidatus Segetimicrobiaceae</taxon>
        <taxon>Candidatus Segetimicrobium</taxon>
    </lineage>
</organism>
<name>A0A537LST9_9BACT</name>
<protein>
    <recommendedName>
        <fullName evidence="4">POTRA domain-containing protein</fullName>
    </recommendedName>
</protein>
<evidence type="ECO:0000259" key="4">
    <source>
        <dbReference type="PROSITE" id="PS51779"/>
    </source>
</evidence>
<gene>
    <name evidence="5" type="ORF">E6H02_07735</name>
</gene>
<reference evidence="5 6" key="1">
    <citation type="journal article" date="2019" name="Nat. Microbiol.">
        <title>Mediterranean grassland soil C-N compound turnover is dependent on rainfall and depth, and is mediated by genomically divergent microorganisms.</title>
        <authorList>
            <person name="Diamond S."/>
            <person name="Andeer P.F."/>
            <person name="Li Z."/>
            <person name="Crits-Christoph A."/>
            <person name="Burstein D."/>
            <person name="Anantharaman K."/>
            <person name="Lane K.R."/>
            <person name="Thomas B.C."/>
            <person name="Pan C."/>
            <person name="Northen T.R."/>
            <person name="Banfield J.F."/>
        </authorList>
    </citation>
    <scope>NUCLEOTIDE SEQUENCE [LARGE SCALE GENOMIC DNA]</scope>
    <source>
        <strain evidence="5">NP_5</strain>
    </source>
</reference>